<dbReference type="Proteomes" id="UP000247892">
    <property type="component" value="Unassembled WGS sequence"/>
</dbReference>
<evidence type="ECO:0000313" key="12">
    <source>
        <dbReference type="EMBL" id="PXY38482.1"/>
    </source>
</evidence>
<evidence type="ECO:0000256" key="5">
    <source>
        <dbReference type="ARBA" id="ARBA00022741"/>
    </source>
</evidence>
<comment type="catalytic activity">
    <reaction evidence="1">
        <text>ATP + protein L-histidine = ADP + protein N-phospho-L-histidine.</text>
        <dbReference type="EC" id="2.7.13.3"/>
    </reaction>
</comment>
<reference evidence="12 13" key="1">
    <citation type="submission" date="2016-07" db="EMBL/GenBank/DDBJ databases">
        <title>Draft genome sequence of Prauserella sp. YIM 121212, isolated from alkaline soil.</title>
        <authorList>
            <person name="Ruckert C."/>
            <person name="Albersmeier A."/>
            <person name="Jiang C.-L."/>
            <person name="Jiang Y."/>
            <person name="Kalinowski J."/>
            <person name="Schneider O."/>
            <person name="Winkler A."/>
            <person name="Zotchev S.B."/>
        </authorList>
    </citation>
    <scope>NUCLEOTIDE SEQUENCE [LARGE SCALE GENOMIC DNA]</scope>
    <source>
        <strain evidence="12 13">YIM 121212</strain>
    </source>
</reference>
<feature type="transmembrane region" description="Helical" evidence="9">
    <location>
        <begin position="156"/>
        <end position="176"/>
    </location>
</feature>
<dbReference type="GO" id="GO:0000155">
    <property type="term" value="F:phosphorelay sensor kinase activity"/>
    <property type="evidence" value="ECO:0007669"/>
    <property type="project" value="InterPro"/>
</dbReference>
<feature type="transmembrane region" description="Helical" evidence="9">
    <location>
        <begin position="274"/>
        <end position="291"/>
    </location>
</feature>
<dbReference type="EC" id="2.7.13.3" evidence="2"/>
<dbReference type="CDD" id="cd16917">
    <property type="entry name" value="HATPase_UhpB-NarQ-NarX-like"/>
    <property type="match status" value="1"/>
</dbReference>
<dbReference type="PANTHER" id="PTHR24421">
    <property type="entry name" value="NITRATE/NITRITE SENSOR PROTEIN NARX-RELATED"/>
    <property type="match status" value="1"/>
</dbReference>
<dbReference type="GO" id="GO:0005524">
    <property type="term" value="F:ATP binding"/>
    <property type="evidence" value="ECO:0007669"/>
    <property type="project" value="UniProtKB-KW"/>
</dbReference>
<evidence type="ECO:0000313" key="13">
    <source>
        <dbReference type="Proteomes" id="UP000247892"/>
    </source>
</evidence>
<keyword evidence="5" id="KW-0547">Nucleotide-binding</keyword>
<feature type="transmembrane region" description="Helical" evidence="9">
    <location>
        <begin position="324"/>
        <end position="345"/>
    </location>
</feature>
<keyword evidence="6 12" id="KW-0418">Kinase</keyword>
<keyword evidence="9" id="KW-0472">Membrane</keyword>
<dbReference type="Pfam" id="PF07730">
    <property type="entry name" value="HisKA_3"/>
    <property type="match status" value="1"/>
</dbReference>
<feature type="domain" description="Signal transduction histidine kinase subgroup 3 dimerisation and phosphoacceptor" evidence="11">
    <location>
        <begin position="367"/>
        <end position="431"/>
    </location>
</feature>
<sequence>MVSVPPFRRKVADLLQWLGLPGVVLLAALLCDLVIVADASLDGFGPRGVDLLLLPGILSLSACALWGRTQPVVAAWVGAGALVGSTVLIRLTDTLPYTALLPNISFAETVAGLELVFFCVRAAKAGVAFATTSAMVVACLLATAGRDSISSRSELVQALVSGFVLLTATVVVAVQLRKPAAQRVRSELMVLLRRQWPLVGVLAAAVFMDIFISASTGVFALVVLATNAVAVVATVLAIKQPVRSALWLSGVMFMCALGLAASGERIAYESLGGFPLTQVLAGMIVVVFLVRTAAPRPATWSIGLLSLVVACGTVANTIRDQDSLRALFVSALLLLGISVATGLYFRARDSERTQAVETAVNEAQTAERMALARELHDVVAHHVTGIVVQAQAAKLLGEKDPRVVVDALGQIEHAGTEALVAMRRLVRSMRGDAPAGSSEFSEQATTDLGADLRKLVEAGNHGVPTETELDLPADLPQEVARSALRIVQESLTNVGKHAADATLATVAVRAVGEELHVRVSDNGTAGAAVPGGGYGLIGMRERVDLLHGRLSAGPGPDGGWLVEVWLPLDGDETQ</sequence>
<keyword evidence="9" id="KW-1133">Transmembrane helix</keyword>
<comment type="caution">
    <text evidence="12">The sequence shown here is derived from an EMBL/GenBank/DDBJ whole genome shotgun (WGS) entry which is preliminary data.</text>
</comment>
<evidence type="ECO:0000256" key="4">
    <source>
        <dbReference type="ARBA" id="ARBA00022679"/>
    </source>
</evidence>
<evidence type="ECO:0000259" key="10">
    <source>
        <dbReference type="Pfam" id="PF02518"/>
    </source>
</evidence>
<organism evidence="12 13">
    <name type="scientific">Prauserella flavalba</name>
    <dbReference type="NCBI Taxonomy" id="1477506"/>
    <lineage>
        <taxon>Bacteria</taxon>
        <taxon>Bacillati</taxon>
        <taxon>Actinomycetota</taxon>
        <taxon>Actinomycetes</taxon>
        <taxon>Pseudonocardiales</taxon>
        <taxon>Pseudonocardiaceae</taxon>
        <taxon>Prauserella</taxon>
    </lineage>
</organism>
<dbReference type="GO" id="GO:0046983">
    <property type="term" value="F:protein dimerization activity"/>
    <property type="evidence" value="ECO:0007669"/>
    <property type="project" value="InterPro"/>
</dbReference>
<dbReference type="InterPro" id="IPR003594">
    <property type="entry name" value="HATPase_dom"/>
</dbReference>
<dbReference type="Pfam" id="PF02518">
    <property type="entry name" value="HATPase_c"/>
    <property type="match status" value="1"/>
</dbReference>
<dbReference type="GO" id="GO:0016020">
    <property type="term" value="C:membrane"/>
    <property type="evidence" value="ECO:0007669"/>
    <property type="project" value="InterPro"/>
</dbReference>
<feature type="transmembrane region" description="Helical" evidence="9">
    <location>
        <begin position="49"/>
        <end position="67"/>
    </location>
</feature>
<feature type="transmembrane region" description="Helical" evidence="9">
    <location>
        <begin position="298"/>
        <end position="318"/>
    </location>
</feature>
<keyword evidence="3" id="KW-0597">Phosphoprotein</keyword>
<feature type="transmembrane region" description="Helical" evidence="9">
    <location>
        <begin position="14"/>
        <end position="37"/>
    </location>
</feature>
<evidence type="ECO:0000256" key="9">
    <source>
        <dbReference type="SAM" id="Phobius"/>
    </source>
</evidence>
<evidence type="ECO:0000259" key="11">
    <source>
        <dbReference type="Pfam" id="PF07730"/>
    </source>
</evidence>
<dbReference type="InterPro" id="IPR011712">
    <property type="entry name" value="Sig_transdc_His_kin_sub3_dim/P"/>
</dbReference>
<dbReference type="PANTHER" id="PTHR24421:SF10">
    <property type="entry name" value="NITRATE_NITRITE SENSOR PROTEIN NARQ"/>
    <property type="match status" value="1"/>
</dbReference>
<keyword evidence="7" id="KW-0067">ATP-binding</keyword>
<feature type="transmembrane region" description="Helical" evidence="9">
    <location>
        <begin position="218"/>
        <end position="238"/>
    </location>
</feature>
<dbReference type="InterPro" id="IPR050482">
    <property type="entry name" value="Sensor_HK_TwoCompSys"/>
</dbReference>
<keyword evidence="4" id="KW-0808">Transferase</keyword>
<evidence type="ECO:0000256" key="6">
    <source>
        <dbReference type="ARBA" id="ARBA00022777"/>
    </source>
</evidence>
<feature type="transmembrane region" description="Helical" evidence="9">
    <location>
        <begin position="125"/>
        <end position="144"/>
    </location>
</feature>
<protein>
    <recommendedName>
        <fullName evidence="2">histidine kinase</fullName>
        <ecNumber evidence="2">2.7.13.3</ecNumber>
    </recommendedName>
</protein>
<dbReference type="Gene3D" id="1.20.5.1930">
    <property type="match status" value="1"/>
</dbReference>
<keyword evidence="9" id="KW-0812">Transmembrane</keyword>
<evidence type="ECO:0000256" key="3">
    <source>
        <dbReference type="ARBA" id="ARBA00022553"/>
    </source>
</evidence>
<dbReference type="SUPFAM" id="SSF55874">
    <property type="entry name" value="ATPase domain of HSP90 chaperone/DNA topoisomerase II/histidine kinase"/>
    <property type="match status" value="1"/>
</dbReference>
<name>A0A318LV46_9PSEU</name>
<evidence type="ECO:0000256" key="8">
    <source>
        <dbReference type="ARBA" id="ARBA00023012"/>
    </source>
</evidence>
<feature type="transmembrane region" description="Helical" evidence="9">
    <location>
        <begin position="73"/>
        <end position="91"/>
    </location>
</feature>
<evidence type="ECO:0000256" key="2">
    <source>
        <dbReference type="ARBA" id="ARBA00012438"/>
    </source>
</evidence>
<keyword evidence="8" id="KW-0902">Two-component regulatory system</keyword>
<keyword evidence="13" id="KW-1185">Reference proteome</keyword>
<evidence type="ECO:0000256" key="7">
    <source>
        <dbReference type="ARBA" id="ARBA00022840"/>
    </source>
</evidence>
<gene>
    <name evidence="12" type="ORF">BA062_01680</name>
</gene>
<feature type="transmembrane region" description="Helical" evidence="9">
    <location>
        <begin position="245"/>
        <end position="262"/>
    </location>
</feature>
<dbReference type="AlphaFoldDB" id="A0A318LV46"/>
<feature type="transmembrane region" description="Helical" evidence="9">
    <location>
        <begin position="196"/>
        <end position="212"/>
    </location>
</feature>
<evidence type="ECO:0000256" key="1">
    <source>
        <dbReference type="ARBA" id="ARBA00000085"/>
    </source>
</evidence>
<proteinExistence type="predicted"/>
<dbReference type="InterPro" id="IPR036890">
    <property type="entry name" value="HATPase_C_sf"/>
</dbReference>
<dbReference type="EMBL" id="MASU01000001">
    <property type="protein sequence ID" value="PXY38482.1"/>
    <property type="molecule type" value="Genomic_DNA"/>
</dbReference>
<dbReference type="Gene3D" id="3.30.565.10">
    <property type="entry name" value="Histidine kinase-like ATPase, C-terminal domain"/>
    <property type="match status" value="1"/>
</dbReference>
<accession>A0A318LV46</accession>
<feature type="domain" description="Histidine kinase/HSP90-like ATPase" evidence="10">
    <location>
        <begin position="482"/>
        <end position="569"/>
    </location>
</feature>